<keyword evidence="1" id="KW-0808">Transferase</keyword>
<gene>
    <name evidence="4" type="ORF">OIK42_09210</name>
</gene>
<proteinExistence type="predicted"/>
<feature type="domain" description="N-acetyltransferase" evidence="3">
    <location>
        <begin position="2"/>
        <end position="148"/>
    </location>
</feature>
<evidence type="ECO:0000259" key="3">
    <source>
        <dbReference type="PROSITE" id="PS51186"/>
    </source>
</evidence>
<dbReference type="PANTHER" id="PTHR43877">
    <property type="entry name" value="AMINOALKYLPHOSPHONATE N-ACETYLTRANSFERASE-RELATED-RELATED"/>
    <property type="match status" value="1"/>
</dbReference>
<evidence type="ECO:0000313" key="5">
    <source>
        <dbReference type="Proteomes" id="UP001218788"/>
    </source>
</evidence>
<protein>
    <submittedName>
        <fullName evidence="4">GNAT family N-acetyltransferase</fullName>
    </submittedName>
</protein>
<comment type="caution">
    <text evidence="4">The sequence shown here is derived from an EMBL/GenBank/DDBJ whole genome shotgun (WGS) entry which is preliminary data.</text>
</comment>
<keyword evidence="5" id="KW-1185">Reference proteome</keyword>
<evidence type="ECO:0000256" key="1">
    <source>
        <dbReference type="ARBA" id="ARBA00022679"/>
    </source>
</evidence>
<accession>A0ABT5L236</accession>
<dbReference type="InterPro" id="IPR016181">
    <property type="entry name" value="Acyl_CoA_acyltransferase"/>
</dbReference>
<keyword evidence="2" id="KW-0012">Acyltransferase</keyword>
<dbReference type="PANTHER" id="PTHR43877:SF2">
    <property type="entry name" value="AMINOALKYLPHOSPHONATE N-ACETYLTRANSFERASE-RELATED"/>
    <property type="match status" value="1"/>
</dbReference>
<dbReference type="InterPro" id="IPR000182">
    <property type="entry name" value="GNAT_dom"/>
</dbReference>
<name>A0ABT5L236_9ALTE</name>
<dbReference type="PROSITE" id="PS51186">
    <property type="entry name" value="GNAT"/>
    <property type="match status" value="1"/>
</dbReference>
<dbReference type="Pfam" id="PF00583">
    <property type="entry name" value="Acetyltransf_1"/>
    <property type="match status" value="1"/>
</dbReference>
<dbReference type="Proteomes" id="UP001218788">
    <property type="component" value="Unassembled WGS sequence"/>
</dbReference>
<reference evidence="4 5" key="1">
    <citation type="submission" date="2022-10" db="EMBL/GenBank/DDBJ databases">
        <title>Alteromonas sp. chi3 Genome sequencing.</title>
        <authorList>
            <person name="Park S."/>
        </authorList>
    </citation>
    <scope>NUCLEOTIDE SEQUENCE [LARGE SCALE GENOMIC DNA]</scope>
    <source>
        <strain evidence="5">chi3</strain>
    </source>
</reference>
<dbReference type="EMBL" id="JAQQXP010000001">
    <property type="protein sequence ID" value="MDC8830938.1"/>
    <property type="molecule type" value="Genomic_DNA"/>
</dbReference>
<sequence>MQHIHCYCPQSWDKALFDRVAVLMQQLRPQYPTETLSALLAQQVDDGYKMVLAQNAQHQIVGIAGYVLGHKLAWGHYLYIDDLVVDEHHRGQRVGQALLDFCQSLATQHHCDSLHLDSGSQRHRAHKFYLGQGMHISSFHFTQAVNQP</sequence>
<dbReference type="CDD" id="cd04301">
    <property type="entry name" value="NAT_SF"/>
    <property type="match status" value="1"/>
</dbReference>
<dbReference type="RefSeq" id="WP_273639933.1">
    <property type="nucleotide sequence ID" value="NZ_JAQQXP010000001.1"/>
</dbReference>
<evidence type="ECO:0000313" key="4">
    <source>
        <dbReference type="EMBL" id="MDC8830938.1"/>
    </source>
</evidence>
<dbReference type="SUPFAM" id="SSF55729">
    <property type="entry name" value="Acyl-CoA N-acyltransferases (Nat)"/>
    <property type="match status" value="1"/>
</dbReference>
<evidence type="ECO:0000256" key="2">
    <source>
        <dbReference type="ARBA" id="ARBA00023315"/>
    </source>
</evidence>
<dbReference type="Gene3D" id="3.40.630.30">
    <property type="match status" value="1"/>
</dbReference>
<dbReference type="InterPro" id="IPR050832">
    <property type="entry name" value="Bact_Acetyltransf"/>
</dbReference>
<organism evidence="4 5">
    <name type="scientific">Alteromonas gilva</name>
    <dbReference type="NCBI Taxonomy" id="2987522"/>
    <lineage>
        <taxon>Bacteria</taxon>
        <taxon>Pseudomonadati</taxon>
        <taxon>Pseudomonadota</taxon>
        <taxon>Gammaproteobacteria</taxon>
        <taxon>Alteromonadales</taxon>
        <taxon>Alteromonadaceae</taxon>
        <taxon>Alteromonas/Salinimonas group</taxon>
        <taxon>Alteromonas</taxon>
    </lineage>
</organism>